<dbReference type="EMBL" id="JEMT01023675">
    <property type="protein sequence ID" value="EXX64036.1"/>
    <property type="molecule type" value="Genomic_DNA"/>
</dbReference>
<evidence type="ECO:0000313" key="1">
    <source>
        <dbReference type="EMBL" id="EXX64036.1"/>
    </source>
</evidence>
<proteinExistence type="predicted"/>
<gene>
    <name evidence="1" type="ORF">RirG_146650</name>
</gene>
<dbReference type="PANTHER" id="PTHR14187">
    <property type="entry name" value="ALPHA KINASE/ELONGATION FACTOR 2 KINASE"/>
    <property type="match status" value="1"/>
</dbReference>
<organism evidence="1 2">
    <name type="scientific">Rhizophagus irregularis (strain DAOM 197198w)</name>
    <name type="common">Glomus intraradices</name>
    <dbReference type="NCBI Taxonomy" id="1432141"/>
    <lineage>
        <taxon>Eukaryota</taxon>
        <taxon>Fungi</taxon>
        <taxon>Fungi incertae sedis</taxon>
        <taxon>Mucoromycota</taxon>
        <taxon>Glomeromycotina</taxon>
        <taxon>Glomeromycetes</taxon>
        <taxon>Glomerales</taxon>
        <taxon>Glomeraceae</taxon>
        <taxon>Rhizophagus</taxon>
    </lineage>
</organism>
<dbReference type="SUPFAM" id="SSF53067">
    <property type="entry name" value="Actin-like ATPase domain"/>
    <property type="match status" value="2"/>
</dbReference>
<dbReference type="Proteomes" id="UP000022910">
    <property type="component" value="Unassembled WGS sequence"/>
</dbReference>
<evidence type="ECO:0008006" key="3">
    <source>
        <dbReference type="Google" id="ProtNLM"/>
    </source>
</evidence>
<dbReference type="HOGENOM" id="CLU_009958_7_1_1"/>
<accession>A0A015KVJ9</accession>
<dbReference type="Gene3D" id="3.90.640.10">
    <property type="entry name" value="Actin, Chain A, domain 4"/>
    <property type="match status" value="1"/>
</dbReference>
<dbReference type="STRING" id="1432141.A0A015KVJ9"/>
<dbReference type="AlphaFoldDB" id="A0A015KVJ9"/>
<reference evidence="1 2" key="1">
    <citation type="submission" date="2014-02" db="EMBL/GenBank/DDBJ databases">
        <title>Single nucleus genome sequencing reveals high similarity among nuclei of an endomycorrhizal fungus.</title>
        <authorList>
            <person name="Lin K."/>
            <person name="Geurts R."/>
            <person name="Zhang Z."/>
            <person name="Limpens E."/>
            <person name="Saunders D.G."/>
            <person name="Mu D."/>
            <person name="Pang E."/>
            <person name="Cao H."/>
            <person name="Cha H."/>
            <person name="Lin T."/>
            <person name="Zhou Q."/>
            <person name="Shang Y."/>
            <person name="Li Y."/>
            <person name="Ivanov S."/>
            <person name="Sharma T."/>
            <person name="Velzen R.V."/>
            <person name="Ruijter N.D."/>
            <person name="Aanen D.K."/>
            <person name="Win J."/>
            <person name="Kamoun S."/>
            <person name="Bisseling T."/>
            <person name="Huang S."/>
        </authorList>
    </citation>
    <scope>NUCLEOTIDE SEQUENCE [LARGE SCALE GENOMIC DNA]</scope>
    <source>
        <strain evidence="2">DAOM197198w</strain>
    </source>
</reference>
<dbReference type="InterPro" id="IPR043129">
    <property type="entry name" value="ATPase_NBD"/>
</dbReference>
<protein>
    <recommendedName>
        <fullName evidence="3">Actin-like ATPase domain-containing protein</fullName>
    </recommendedName>
</protein>
<comment type="caution">
    <text evidence="1">The sequence shown here is derived from an EMBL/GenBank/DDBJ whole genome shotgun (WGS) entry which is preliminary data.</text>
</comment>
<dbReference type="SMR" id="A0A015KVJ9"/>
<dbReference type="PANTHER" id="PTHR14187:SF5">
    <property type="entry name" value="HEAT SHOCK 70 KDA PROTEIN 12A"/>
    <property type="match status" value="1"/>
</dbReference>
<keyword evidence="2" id="KW-1185">Reference proteome</keyword>
<sequence>MAATNDIRIVAAIDFGCTYSGFACAHKDSPEEIYVQDYDGGNLETPTVLKYDKDFNVISWGIPALAERTIRRKSNAADDSKSVELFKLHLGNIEEKPYLPEGLDYKKAITDYLHEIGKMMKNYLSDKYKYLDFHDQVIIILTIPAEFDNNAIAILRQCAFEAKLTDARNSRNLKFITEPEAAAIHCMNSLSGNGIKPGDSFMIVDCGGGTVDLTTRQLLVDYTLGEITERMGDFCGSSYVDKEFIKFLERKVGKSTIENLKNNHYRQMQYLIQEFCRRIKLPFTGDDDAEISEVDIEELCPTLKQYCKGSELEIMEELEWVIELTSEEVKNMFDPIIARIIRLIRGQLNLNSDCSAIILVGGFSESKYLQKRIKQEFNHQVKSISVPIHPMLAVVKGAVQFGIKEHVITNRILKWTYGTDIVRKWEPDDPLSKKLPNGMVKVFHTLVEKGTLLTSQDKDKYTTTFKPFSLFQRKVSFNMYITSKSDVKYCDEEDVRLLNSWEIDIPILDDFDDQKILFTLNFNNIEILATAENQKTKDKYQVLFKYE</sequence>
<name>A0A015KVJ9_RHIIW</name>
<dbReference type="OMA" id="QIAWNEN"/>
<dbReference type="Gene3D" id="3.30.420.40">
    <property type="match status" value="2"/>
</dbReference>
<evidence type="ECO:0000313" key="2">
    <source>
        <dbReference type="Proteomes" id="UP000022910"/>
    </source>
</evidence>
<dbReference type="OrthoDB" id="2963168at2759"/>